<feature type="transmembrane region" description="Helical" evidence="9">
    <location>
        <begin position="321"/>
        <end position="340"/>
    </location>
</feature>
<evidence type="ECO:0000256" key="9">
    <source>
        <dbReference type="RuleBase" id="RU365028"/>
    </source>
</evidence>
<feature type="transmembrane region" description="Helical" evidence="9">
    <location>
        <begin position="225"/>
        <end position="247"/>
    </location>
</feature>
<evidence type="ECO:0000256" key="7">
    <source>
        <dbReference type="ARBA" id="ARBA00023065"/>
    </source>
</evidence>
<feature type="transmembrane region" description="Helical" evidence="9">
    <location>
        <begin position="172"/>
        <end position="190"/>
    </location>
</feature>
<dbReference type="PANTHER" id="PTHR31503">
    <property type="entry name" value="VACUOLAR CALCIUM ION TRANSPORTER"/>
    <property type="match status" value="1"/>
</dbReference>
<comment type="caution">
    <text evidence="11">The sequence shown here is derived from an EMBL/GenBank/DDBJ whole genome shotgun (WGS) entry which is preliminary data.</text>
</comment>
<evidence type="ECO:0000256" key="1">
    <source>
        <dbReference type="ARBA" id="ARBA00004127"/>
    </source>
</evidence>
<dbReference type="Gene3D" id="1.20.1420.30">
    <property type="entry name" value="NCX, central ion-binding region"/>
    <property type="match status" value="1"/>
</dbReference>
<feature type="transmembrane region" description="Helical" evidence="9">
    <location>
        <begin position="463"/>
        <end position="482"/>
    </location>
</feature>
<dbReference type="InterPro" id="IPR004837">
    <property type="entry name" value="NaCa_Exmemb"/>
</dbReference>
<keyword evidence="5 9" id="KW-0106">Calcium</keyword>
<feature type="transmembrane region" description="Helical" evidence="9">
    <location>
        <begin position="291"/>
        <end position="309"/>
    </location>
</feature>
<comment type="similarity">
    <text evidence="9">Belongs to the Ca(2+):cation antiporter (CaCA) (TC 2.A.19) family.</text>
</comment>
<dbReference type="InterPro" id="IPR044880">
    <property type="entry name" value="NCX_ion-bd_dom_sf"/>
</dbReference>
<evidence type="ECO:0000313" key="12">
    <source>
        <dbReference type="Proteomes" id="UP001530293"/>
    </source>
</evidence>
<dbReference type="AlphaFoldDB" id="A0ABD3M1U8"/>
<keyword evidence="8 9" id="KW-0472">Membrane</keyword>
<evidence type="ECO:0000259" key="10">
    <source>
        <dbReference type="Pfam" id="PF01699"/>
    </source>
</evidence>
<dbReference type="Pfam" id="PF01699">
    <property type="entry name" value="Na_Ca_ex"/>
    <property type="match status" value="2"/>
</dbReference>
<organism evidence="11 12">
    <name type="scientific">Discostella pseudostelligera</name>
    <dbReference type="NCBI Taxonomy" id="259834"/>
    <lineage>
        <taxon>Eukaryota</taxon>
        <taxon>Sar</taxon>
        <taxon>Stramenopiles</taxon>
        <taxon>Ochrophyta</taxon>
        <taxon>Bacillariophyta</taxon>
        <taxon>Coscinodiscophyceae</taxon>
        <taxon>Thalassiosirophycidae</taxon>
        <taxon>Stephanodiscales</taxon>
        <taxon>Stephanodiscaceae</taxon>
        <taxon>Discostella</taxon>
    </lineage>
</organism>
<keyword evidence="7 9" id="KW-0406">Ion transport</keyword>
<sequence length="517" mass="56158">MPPTIHIDGILGINTDEVDRTTSDQSLLSAPPAPPHQHHCSRLISSSLRGEGQVGMGDKHVRHSSRFQNTFGPVSKSMAYREIRRAQKNSIIHRRGWDAGLFKSRTLSGDGDELDNAAETTFLMGNGTGGGSCDGYGGATSSAYRAESPWSQLETDDKPWEALKEMFLENQINILLVFLPFAYMSHVFQWSDGSVFILNFLAMVPLASMLGVFTEELAAHTNDVVGGLINATFGNAVELVVALQALLHNDFRVVQASLIGSVLSNLLLVLGMCFFFGGIKYSEQTFVSQGAVASIALLALCGLILLMPGLFGDNEEVDELVISRIGAMILILMYAQLLFFQLKTHGHLFEGGDDTVALIPFHWALIGLVTITAIVTILSEWLVTSIDGFCDEFNLGKSFVGVIVLPVVGNAVEHISAVTVAMKNKIDLALGVALGSAVQIGVFVLPIIVVIGWCTGRDMSLKFPMFEVYLYLISVIIVSLCLSNQRSNWLEGSLLVFTYAFIAIGIYFEKDAPPSLE</sequence>
<dbReference type="PANTHER" id="PTHR31503:SF22">
    <property type="entry name" value="VACUOLAR CALCIUM ION TRANSPORTER"/>
    <property type="match status" value="1"/>
</dbReference>
<keyword evidence="2 9" id="KW-0813">Transport</keyword>
<feature type="domain" description="Sodium/calcium exchanger membrane region" evidence="10">
    <location>
        <begin position="195"/>
        <end position="342"/>
    </location>
</feature>
<feature type="transmembrane region" description="Helical" evidence="9">
    <location>
        <begin position="361"/>
        <end position="379"/>
    </location>
</feature>
<keyword evidence="12" id="KW-1185">Reference proteome</keyword>
<feature type="transmembrane region" description="Helical" evidence="9">
    <location>
        <begin position="196"/>
        <end position="213"/>
    </location>
</feature>
<feature type="domain" description="Sodium/calcium exchanger membrane region" evidence="10">
    <location>
        <begin position="363"/>
        <end position="505"/>
    </location>
</feature>
<evidence type="ECO:0000256" key="2">
    <source>
        <dbReference type="ARBA" id="ARBA00022448"/>
    </source>
</evidence>
<gene>
    <name evidence="11" type="ORF">ACHAWU_000445</name>
</gene>
<evidence type="ECO:0000256" key="3">
    <source>
        <dbReference type="ARBA" id="ARBA00022568"/>
    </source>
</evidence>
<evidence type="ECO:0000256" key="8">
    <source>
        <dbReference type="ARBA" id="ARBA00023136"/>
    </source>
</evidence>
<comment type="subcellular location">
    <subcellularLocation>
        <location evidence="1">Endomembrane system</location>
        <topology evidence="1">Multi-pass membrane protein</topology>
    </subcellularLocation>
</comment>
<evidence type="ECO:0000256" key="6">
    <source>
        <dbReference type="ARBA" id="ARBA00022989"/>
    </source>
</evidence>
<feature type="transmembrane region" description="Helical" evidence="9">
    <location>
        <begin position="253"/>
        <end position="279"/>
    </location>
</feature>
<keyword evidence="6 9" id="KW-1133">Transmembrane helix</keyword>
<dbReference type="InterPro" id="IPR004713">
    <property type="entry name" value="CaH_exchang"/>
</dbReference>
<dbReference type="GO" id="GO:0012505">
    <property type="term" value="C:endomembrane system"/>
    <property type="evidence" value="ECO:0007669"/>
    <property type="project" value="UniProtKB-SubCell"/>
</dbReference>
<dbReference type="InterPro" id="IPR004798">
    <property type="entry name" value="CAX-like"/>
</dbReference>
<reference evidence="11 12" key="1">
    <citation type="submission" date="2024-10" db="EMBL/GenBank/DDBJ databases">
        <title>Updated reference genomes for cyclostephanoid diatoms.</title>
        <authorList>
            <person name="Roberts W.R."/>
            <person name="Alverson A.J."/>
        </authorList>
    </citation>
    <scope>NUCLEOTIDE SEQUENCE [LARGE SCALE GENOMIC DNA]</scope>
    <source>
        <strain evidence="11 12">AJA232-27</strain>
    </source>
</reference>
<protein>
    <recommendedName>
        <fullName evidence="10">Sodium/calcium exchanger membrane region domain-containing protein</fullName>
    </recommendedName>
</protein>
<name>A0ABD3M1U8_9STRA</name>
<keyword evidence="9" id="KW-0050">Antiport</keyword>
<dbReference type="GO" id="GO:0015369">
    <property type="term" value="F:calcium:proton antiporter activity"/>
    <property type="evidence" value="ECO:0007669"/>
    <property type="project" value="UniProtKB-UniRule"/>
</dbReference>
<feature type="transmembrane region" description="Helical" evidence="9">
    <location>
        <begin position="399"/>
        <end position="421"/>
    </location>
</feature>
<dbReference type="NCBIfam" id="TIGR00378">
    <property type="entry name" value="cax"/>
    <property type="match status" value="1"/>
</dbReference>
<evidence type="ECO:0000256" key="5">
    <source>
        <dbReference type="ARBA" id="ARBA00022837"/>
    </source>
</evidence>
<evidence type="ECO:0000256" key="4">
    <source>
        <dbReference type="ARBA" id="ARBA00022692"/>
    </source>
</evidence>
<dbReference type="Proteomes" id="UP001530293">
    <property type="component" value="Unassembled WGS sequence"/>
</dbReference>
<evidence type="ECO:0000313" key="11">
    <source>
        <dbReference type="EMBL" id="KAL3756803.1"/>
    </source>
</evidence>
<proteinExistence type="inferred from homology"/>
<accession>A0ABD3M1U8</accession>
<dbReference type="EMBL" id="JALLBG020000291">
    <property type="protein sequence ID" value="KAL3756803.1"/>
    <property type="molecule type" value="Genomic_DNA"/>
</dbReference>
<keyword evidence="4 9" id="KW-0812">Transmembrane</keyword>
<feature type="transmembrane region" description="Helical" evidence="9">
    <location>
        <begin position="489"/>
        <end position="508"/>
    </location>
</feature>
<feature type="transmembrane region" description="Helical" evidence="9">
    <location>
        <begin position="428"/>
        <end position="451"/>
    </location>
</feature>
<dbReference type="GO" id="GO:0005774">
    <property type="term" value="C:vacuolar membrane"/>
    <property type="evidence" value="ECO:0007669"/>
    <property type="project" value="UniProtKB-ARBA"/>
</dbReference>
<keyword evidence="3 9" id="KW-0109">Calcium transport</keyword>